<dbReference type="CDD" id="cd07993">
    <property type="entry name" value="LPLAT_DHAPAT-like"/>
    <property type="match status" value="1"/>
</dbReference>
<dbReference type="InterPro" id="IPR041728">
    <property type="entry name" value="GPAT/DHAPAT_LPLAT"/>
</dbReference>
<evidence type="ECO:0000256" key="5">
    <source>
        <dbReference type="ARBA" id="ARBA00023315"/>
    </source>
</evidence>
<dbReference type="GO" id="GO:0006631">
    <property type="term" value="P:fatty acid metabolic process"/>
    <property type="evidence" value="ECO:0007669"/>
    <property type="project" value="TreeGrafter"/>
</dbReference>
<dbReference type="EMBL" id="CAADRA010005271">
    <property type="protein sequence ID" value="VFT87960.1"/>
    <property type="molecule type" value="Genomic_DNA"/>
</dbReference>
<dbReference type="OrthoDB" id="10255570at2759"/>
<dbReference type="GO" id="GO:0008654">
    <property type="term" value="P:phospholipid biosynthetic process"/>
    <property type="evidence" value="ECO:0007669"/>
    <property type="project" value="TreeGrafter"/>
</dbReference>
<dbReference type="InterPro" id="IPR029068">
    <property type="entry name" value="Glyas_Bleomycin-R_OHBP_Dase"/>
</dbReference>
<evidence type="ECO:0000313" key="8">
    <source>
        <dbReference type="EMBL" id="VFT87960.1"/>
    </source>
</evidence>
<keyword evidence="3" id="KW-0808">Transferase</keyword>
<reference evidence="7" key="2">
    <citation type="submission" date="2019-06" db="EMBL/GenBank/DDBJ databases">
        <title>Genomics analysis of Aphanomyces spp. identifies a new class of oomycete effector associated with host adaptation.</title>
        <authorList>
            <person name="Gaulin E."/>
        </authorList>
    </citation>
    <scope>NUCLEOTIDE SEQUENCE</scope>
    <source>
        <strain evidence="7">CBS 578.67</strain>
    </source>
</reference>
<dbReference type="PANTHER" id="PTHR12563">
    <property type="entry name" value="GLYCEROL-3-PHOSPHATE ACYLTRANSFERASE"/>
    <property type="match status" value="1"/>
</dbReference>
<dbReference type="InterPro" id="IPR022284">
    <property type="entry name" value="GPAT/DHAPAT"/>
</dbReference>
<keyword evidence="4" id="KW-0472">Membrane</keyword>
<dbReference type="GO" id="GO:0031966">
    <property type="term" value="C:mitochondrial membrane"/>
    <property type="evidence" value="ECO:0007669"/>
    <property type="project" value="TreeGrafter"/>
</dbReference>
<keyword evidence="9" id="KW-1185">Reference proteome</keyword>
<dbReference type="SUPFAM" id="SSF69593">
    <property type="entry name" value="Glycerol-3-phosphate (1)-acyltransferase"/>
    <property type="match status" value="1"/>
</dbReference>
<evidence type="ECO:0000256" key="2">
    <source>
        <dbReference type="ARBA" id="ARBA00007937"/>
    </source>
</evidence>
<feature type="domain" description="Phospholipid/glycerol acyltransferase" evidence="6">
    <location>
        <begin position="293"/>
        <end position="420"/>
    </location>
</feature>
<dbReference type="InterPro" id="IPR002123">
    <property type="entry name" value="Plipid/glycerol_acylTrfase"/>
</dbReference>
<evidence type="ECO:0000259" key="6">
    <source>
        <dbReference type="SMART" id="SM00563"/>
    </source>
</evidence>
<dbReference type="GO" id="GO:0006072">
    <property type="term" value="P:glycerol-3-phosphate metabolic process"/>
    <property type="evidence" value="ECO:0007669"/>
    <property type="project" value="TreeGrafter"/>
</dbReference>
<gene>
    <name evidence="8" type="primary">Aste57867_11093</name>
    <name evidence="7" type="ORF">As57867_011051</name>
    <name evidence="8" type="ORF">ASTE57867_11093</name>
</gene>
<dbReference type="InterPro" id="IPR045520">
    <property type="entry name" value="GPAT/DHAPAT_C"/>
</dbReference>
<protein>
    <submittedName>
        <fullName evidence="8">Aste57867_11093 protein</fullName>
    </submittedName>
</protein>
<dbReference type="PROSITE" id="PS50096">
    <property type="entry name" value="IQ"/>
    <property type="match status" value="1"/>
</dbReference>
<dbReference type="PANTHER" id="PTHR12563:SF17">
    <property type="entry name" value="DIHYDROXYACETONE PHOSPHATE ACYLTRANSFERASE"/>
    <property type="match status" value="1"/>
</dbReference>
<keyword evidence="5" id="KW-0012">Acyltransferase</keyword>
<proteinExistence type="inferred from homology"/>
<dbReference type="Pfam" id="PF01553">
    <property type="entry name" value="Acyltransferase"/>
    <property type="match status" value="1"/>
</dbReference>
<evidence type="ECO:0000313" key="9">
    <source>
        <dbReference type="Proteomes" id="UP000332933"/>
    </source>
</evidence>
<name>A0A485KT81_9STRA</name>
<evidence type="ECO:0000256" key="3">
    <source>
        <dbReference type="ARBA" id="ARBA00022679"/>
    </source>
</evidence>
<comment type="subcellular location">
    <subcellularLocation>
        <location evidence="1">Endomembrane system</location>
        <topology evidence="1">Peripheral membrane protein</topology>
    </subcellularLocation>
</comment>
<dbReference type="Proteomes" id="UP000332933">
    <property type="component" value="Unassembled WGS sequence"/>
</dbReference>
<dbReference type="AlphaFoldDB" id="A0A485KT81"/>
<evidence type="ECO:0000256" key="4">
    <source>
        <dbReference type="ARBA" id="ARBA00023136"/>
    </source>
</evidence>
<dbReference type="GO" id="GO:0004366">
    <property type="term" value="F:glycerol-3-phosphate O-acyltransferase activity"/>
    <property type="evidence" value="ECO:0007669"/>
    <property type="project" value="TreeGrafter"/>
</dbReference>
<organism evidence="8 9">
    <name type="scientific">Aphanomyces stellatus</name>
    <dbReference type="NCBI Taxonomy" id="120398"/>
    <lineage>
        <taxon>Eukaryota</taxon>
        <taxon>Sar</taxon>
        <taxon>Stramenopiles</taxon>
        <taxon>Oomycota</taxon>
        <taxon>Saprolegniomycetes</taxon>
        <taxon>Saprolegniales</taxon>
        <taxon>Verrucalvaceae</taxon>
        <taxon>Aphanomyces</taxon>
    </lineage>
</organism>
<sequence length="801" mass="89742">METPNKDIMARVASWKMGKIDIRQVAAAKRIQSFYRKHLKRGKSRLGSKKFKVTNDTLALTTAFLAAHCLSSTTMHAREKHLVLPLDDAPISKVDLLAAPHPAPLSSAMQELLLLRGSPYEADVSTKDRDRLVHDAFVNMMSDPWLLCSTEERLSIHLPHHKRRVPFYSRLLGFDLKPFFSDFIFIARGGPMHSHIKQMNAGSPSWQHLHRIVDHVASLNPAHHWAASHTALKKKVEKIFWLMRSEMLMPTIRSLGWILSKIWRVLFDGVFIDKASIDVIEQLIATLGPDVGLVLTPTHKSHLDYLLVSYVCFAYGLPLPRIAAGINLNLPVVGSYLRSNGSFFIRRSYHGDTLYKEVLSSYVHQVLGDGAPMEVFVEGGRSRHGRVMKPKFGFFNMLASFLADHPTRDLLVVPISLDYDRVLEVPEYTAQLLGKAKQKESIWSLLKSIGGLFFTRCGNAYIRFGTPLPMQHHVEHFGLDALASRVAYGMQAASTITSSTIVAALLLWQRRHAQLTLDQLVAHAQWLLPLLQRRAAVVAPFDSTHELVAHALAVLQVVPTTSAAFYRVPTADASRVLELAFYRNHLLHLFLPHAALSVVVSGRIEHGASLHVSDILDDVALVWLYCTQLCPHPPVASWKTELLAWVDTLPFVHVHGGDRLAIEKYRWQSSPHVGFLNMLLWPFIDAMGLVVDALDQGGDPARSETQVLGHARRLPTEFVEAYSAETLKHALAALVDAGAVAKEGGDTHTLPLYRPVALARLRECFNRTRAVRAKVWQARGVRRQPIFVNPVVHWLQLVHGL</sequence>
<evidence type="ECO:0000256" key="1">
    <source>
        <dbReference type="ARBA" id="ARBA00004184"/>
    </source>
</evidence>
<dbReference type="SMART" id="SM00563">
    <property type="entry name" value="PlsC"/>
    <property type="match status" value="1"/>
</dbReference>
<reference evidence="8 9" key="1">
    <citation type="submission" date="2019-03" db="EMBL/GenBank/DDBJ databases">
        <authorList>
            <person name="Gaulin E."/>
            <person name="Dumas B."/>
        </authorList>
    </citation>
    <scope>NUCLEOTIDE SEQUENCE [LARGE SCALE GENOMIC DNA]</scope>
    <source>
        <strain evidence="8">CBS 568.67</strain>
    </source>
</reference>
<dbReference type="EMBL" id="VJMH01005250">
    <property type="protein sequence ID" value="KAF0698300.1"/>
    <property type="molecule type" value="Genomic_DNA"/>
</dbReference>
<dbReference type="SUPFAM" id="SSF54593">
    <property type="entry name" value="Glyoxalase/Bleomycin resistance protein/Dihydroxybiphenyl dioxygenase"/>
    <property type="match status" value="1"/>
</dbReference>
<dbReference type="Pfam" id="PF19277">
    <property type="entry name" value="GPAT_C"/>
    <property type="match status" value="1"/>
</dbReference>
<evidence type="ECO:0000313" key="7">
    <source>
        <dbReference type="EMBL" id="KAF0698300.1"/>
    </source>
</evidence>
<accession>A0A485KT81</accession>
<dbReference type="GO" id="GO:0019432">
    <property type="term" value="P:triglyceride biosynthetic process"/>
    <property type="evidence" value="ECO:0007669"/>
    <property type="project" value="TreeGrafter"/>
</dbReference>
<comment type="similarity">
    <text evidence="2">Belongs to the GPAT/DAPAT family.</text>
</comment>
<dbReference type="GO" id="GO:0012505">
    <property type="term" value="C:endomembrane system"/>
    <property type="evidence" value="ECO:0007669"/>
    <property type="project" value="UniProtKB-SubCell"/>
</dbReference>